<dbReference type="PROSITE" id="PS51007">
    <property type="entry name" value="CYTC"/>
    <property type="match status" value="1"/>
</dbReference>
<dbReference type="Pfam" id="PF13442">
    <property type="entry name" value="Cytochrome_CBB3"/>
    <property type="match status" value="1"/>
</dbReference>
<evidence type="ECO:0000256" key="3">
    <source>
        <dbReference type="ARBA" id="ARBA00023004"/>
    </source>
</evidence>
<dbReference type="GO" id="GO:0020037">
    <property type="term" value="F:heme binding"/>
    <property type="evidence" value="ECO:0007669"/>
    <property type="project" value="InterPro"/>
</dbReference>
<accession>A0A557S8B8</accession>
<dbReference type="EMBL" id="VMNI01000017">
    <property type="protein sequence ID" value="TVO73679.1"/>
    <property type="molecule type" value="Genomic_DNA"/>
</dbReference>
<name>A0A557S8B8_9RHOO</name>
<sequence length="115" mass="12322">MKTLLIAATLSLASVTAQAAADSGKQLYSVYCTQCHGVAGDGKGINAAQMAVQPRDHTDTKEMSARTDEELFKVIEHGGKSINKSVLMPPWGDNLNDDEIHALVGHLRALCCQKN</sequence>
<dbReference type="SUPFAM" id="SSF46626">
    <property type="entry name" value="Cytochrome c"/>
    <property type="match status" value="1"/>
</dbReference>
<evidence type="ECO:0000313" key="7">
    <source>
        <dbReference type="EMBL" id="TVO73679.1"/>
    </source>
</evidence>
<feature type="domain" description="Cytochrome c" evidence="6">
    <location>
        <begin position="19"/>
        <end position="111"/>
    </location>
</feature>
<dbReference type="InterPro" id="IPR036909">
    <property type="entry name" value="Cyt_c-like_dom_sf"/>
</dbReference>
<keyword evidence="3 4" id="KW-0408">Iron</keyword>
<reference evidence="7 8" key="1">
    <citation type="submission" date="2019-07" db="EMBL/GenBank/DDBJ databases">
        <title>The pathways for chlorine oxyanion respiration interact through the shared metabolite chlorate.</title>
        <authorList>
            <person name="Barnum T.P."/>
            <person name="Cheng Y."/>
            <person name="Hill K.A."/>
            <person name="Lucas L.N."/>
            <person name="Carlson H.K."/>
            <person name="Coates J.D."/>
        </authorList>
    </citation>
    <scope>NUCLEOTIDE SEQUENCE [LARGE SCALE GENOMIC DNA]</scope>
    <source>
        <strain evidence="7 8">SFB-1</strain>
    </source>
</reference>
<evidence type="ECO:0000259" key="6">
    <source>
        <dbReference type="PROSITE" id="PS51007"/>
    </source>
</evidence>
<evidence type="ECO:0000256" key="5">
    <source>
        <dbReference type="SAM" id="SignalP"/>
    </source>
</evidence>
<proteinExistence type="predicted"/>
<organism evidence="7 8">
    <name type="scientific">Denitromonas halophila</name>
    <dbReference type="NCBI Taxonomy" id="1629404"/>
    <lineage>
        <taxon>Bacteria</taxon>
        <taxon>Pseudomonadati</taxon>
        <taxon>Pseudomonadota</taxon>
        <taxon>Betaproteobacteria</taxon>
        <taxon>Rhodocyclales</taxon>
        <taxon>Zoogloeaceae</taxon>
        <taxon>Denitromonas</taxon>
    </lineage>
</organism>
<evidence type="ECO:0000256" key="1">
    <source>
        <dbReference type="ARBA" id="ARBA00022617"/>
    </source>
</evidence>
<feature type="chain" id="PRO_5022238674" evidence="5">
    <location>
        <begin position="20"/>
        <end position="115"/>
    </location>
</feature>
<dbReference type="Gene3D" id="1.10.760.10">
    <property type="entry name" value="Cytochrome c-like domain"/>
    <property type="match status" value="1"/>
</dbReference>
<keyword evidence="1 4" id="KW-0349">Heme</keyword>
<keyword evidence="5" id="KW-0732">Signal</keyword>
<dbReference type="AlphaFoldDB" id="A0A557S8B8"/>
<dbReference type="Proteomes" id="UP000318349">
    <property type="component" value="Unassembled WGS sequence"/>
</dbReference>
<dbReference type="GO" id="GO:0046872">
    <property type="term" value="F:metal ion binding"/>
    <property type="evidence" value="ECO:0007669"/>
    <property type="project" value="UniProtKB-KW"/>
</dbReference>
<comment type="caution">
    <text evidence="7">The sequence shown here is derived from an EMBL/GenBank/DDBJ whole genome shotgun (WGS) entry which is preliminary data.</text>
</comment>
<evidence type="ECO:0000256" key="4">
    <source>
        <dbReference type="PROSITE-ProRule" id="PRU00433"/>
    </source>
</evidence>
<dbReference type="GO" id="GO:0009055">
    <property type="term" value="F:electron transfer activity"/>
    <property type="evidence" value="ECO:0007669"/>
    <property type="project" value="InterPro"/>
</dbReference>
<dbReference type="InterPro" id="IPR009056">
    <property type="entry name" value="Cyt_c-like_dom"/>
</dbReference>
<protein>
    <submittedName>
        <fullName evidence="7">Cytochrome c</fullName>
    </submittedName>
</protein>
<evidence type="ECO:0000313" key="8">
    <source>
        <dbReference type="Proteomes" id="UP000318349"/>
    </source>
</evidence>
<keyword evidence="2 4" id="KW-0479">Metal-binding</keyword>
<feature type="signal peptide" evidence="5">
    <location>
        <begin position="1"/>
        <end position="19"/>
    </location>
</feature>
<evidence type="ECO:0000256" key="2">
    <source>
        <dbReference type="ARBA" id="ARBA00022723"/>
    </source>
</evidence>
<gene>
    <name evidence="7" type="ORF">FHP89_16785</name>
</gene>